<comment type="caution">
    <text evidence="1">The sequence shown here is derived from an EMBL/GenBank/DDBJ whole genome shotgun (WGS) entry which is preliminary data.</text>
</comment>
<organism evidence="1 2">
    <name type="scientific">Phytophthora megakarya</name>
    <dbReference type="NCBI Taxonomy" id="4795"/>
    <lineage>
        <taxon>Eukaryota</taxon>
        <taxon>Sar</taxon>
        <taxon>Stramenopiles</taxon>
        <taxon>Oomycota</taxon>
        <taxon>Peronosporomycetes</taxon>
        <taxon>Peronosporales</taxon>
        <taxon>Peronosporaceae</taxon>
        <taxon>Phytophthora</taxon>
    </lineage>
</organism>
<dbReference type="InterPro" id="IPR018783">
    <property type="entry name" value="TF_ENY2"/>
</dbReference>
<sequence length="67" mass="7712">MNHWHPEKDIDQVTVEDLIEEITPKGRASVPEEVKNDLLQKIKAFIEKEAEVKMTTDVKDLKIDGPK</sequence>
<name>A0A225V575_9STRA</name>
<dbReference type="GO" id="GO:0006406">
    <property type="term" value="P:mRNA export from nucleus"/>
    <property type="evidence" value="ECO:0007669"/>
    <property type="project" value="InterPro"/>
</dbReference>
<dbReference type="OrthoDB" id="6221744at2759"/>
<gene>
    <name evidence="1" type="ORF">PHMEG_00028317</name>
</gene>
<dbReference type="GO" id="GO:0003713">
    <property type="term" value="F:transcription coactivator activity"/>
    <property type="evidence" value="ECO:0007669"/>
    <property type="project" value="InterPro"/>
</dbReference>
<proteinExistence type="predicted"/>
<dbReference type="Gene3D" id="1.10.246.140">
    <property type="match status" value="1"/>
</dbReference>
<dbReference type="GO" id="GO:0000124">
    <property type="term" value="C:SAGA complex"/>
    <property type="evidence" value="ECO:0007669"/>
    <property type="project" value="InterPro"/>
</dbReference>
<evidence type="ECO:0000313" key="2">
    <source>
        <dbReference type="Proteomes" id="UP000198211"/>
    </source>
</evidence>
<protein>
    <submittedName>
        <fullName evidence="1">Transcription and mRNA export factor</fullName>
    </submittedName>
</protein>
<dbReference type="AlphaFoldDB" id="A0A225V575"/>
<reference evidence="2" key="1">
    <citation type="submission" date="2017-03" db="EMBL/GenBank/DDBJ databases">
        <title>Phytopthora megakarya and P. palmivora, two closely related causual agents of cacao black pod achieved similar genome size and gene model numbers by different mechanisms.</title>
        <authorList>
            <person name="Ali S."/>
            <person name="Shao J."/>
            <person name="Larry D.J."/>
            <person name="Kronmiller B."/>
            <person name="Shen D."/>
            <person name="Strem M.D."/>
            <person name="Melnick R.L."/>
            <person name="Guiltinan M.J."/>
            <person name="Tyler B.M."/>
            <person name="Meinhardt L.W."/>
            <person name="Bailey B.A."/>
        </authorList>
    </citation>
    <scope>NUCLEOTIDE SEQUENCE [LARGE SCALE GENOMIC DNA]</scope>
    <source>
        <strain evidence="2">zdho120</strain>
    </source>
</reference>
<dbReference type="Pfam" id="PF10163">
    <property type="entry name" value="EnY2"/>
    <property type="match status" value="1"/>
</dbReference>
<dbReference type="STRING" id="4795.A0A225V575"/>
<dbReference type="InterPro" id="IPR038212">
    <property type="entry name" value="TF_EnY2_sf"/>
</dbReference>
<dbReference type="Proteomes" id="UP000198211">
    <property type="component" value="Unassembled WGS sequence"/>
</dbReference>
<keyword evidence="2" id="KW-1185">Reference proteome</keyword>
<evidence type="ECO:0000313" key="1">
    <source>
        <dbReference type="EMBL" id="OWZ00483.1"/>
    </source>
</evidence>
<accession>A0A225V575</accession>
<dbReference type="EMBL" id="NBNE01007575">
    <property type="protein sequence ID" value="OWZ00483.1"/>
    <property type="molecule type" value="Genomic_DNA"/>
</dbReference>
<dbReference type="GO" id="GO:0005643">
    <property type="term" value="C:nuclear pore"/>
    <property type="evidence" value="ECO:0007669"/>
    <property type="project" value="InterPro"/>
</dbReference>
<dbReference type="PANTHER" id="PTHR12514">
    <property type="entry name" value="ENHANCER OF YELLOW 2 TRANSCRIPTION FACTOR"/>
    <property type="match status" value="1"/>
</dbReference>